<comment type="caution">
    <text evidence="1">The sequence shown here is derived from an EMBL/GenBank/DDBJ whole genome shotgun (WGS) entry which is preliminary data.</text>
</comment>
<dbReference type="EMBL" id="NBSK02000003">
    <property type="protein sequence ID" value="KAJ0219118.1"/>
    <property type="molecule type" value="Genomic_DNA"/>
</dbReference>
<accession>A0A9R1W854</accession>
<evidence type="ECO:0000313" key="2">
    <source>
        <dbReference type="Proteomes" id="UP000235145"/>
    </source>
</evidence>
<protein>
    <submittedName>
        <fullName evidence="1">Uncharacterized protein</fullName>
    </submittedName>
</protein>
<dbReference type="Proteomes" id="UP000235145">
    <property type="component" value="Unassembled WGS sequence"/>
</dbReference>
<proteinExistence type="predicted"/>
<keyword evidence="2" id="KW-1185">Reference proteome</keyword>
<sequence length="202" mass="23629">MTTRQGVEQHVKGKLLVEVHIELFESFQVSLHFLHISAHKFQLSNEDVVGVSQLYMLKQGFWVNTRDSQLLMNLWNSFLIYMSLTGTPWGKLIWDFTYKQLCIVLDKTEDHLNPNLARIYNRHTYTLHGFVYAFKICTFCLIRIWIFETSPNSCIAGSTIPGAIPREIAYPRMRRLHAPDYERILDVINVSTLVHLIIYKLI</sequence>
<gene>
    <name evidence="1" type="ORF">LSAT_V11C300117160</name>
</gene>
<evidence type="ECO:0000313" key="1">
    <source>
        <dbReference type="EMBL" id="KAJ0219118.1"/>
    </source>
</evidence>
<name>A0A9R1W854_LACSA</name>
<reference evidence="1 2" key="1">
    <citation type="journal article" date="2017" name="Nat. Commun.">
        <title>Genome assembly with in vitro proximity ligation data and whole-genome triplication in lettuce.</title>
        <authorList>
            <person name="Reyes-Chin-Wo S."/>
            <person name="Wang Z."/>
            <person name="Yang X."/>
            <person name="Kozik A."/>
            <person name="Arikit S."/>
            <person name="Song C."/>
            <person name="Xia L."/>
            <person name="Froenicke L."/>
            <person name="Lavelle D.O."/>
            <person name="Truco M.J."/>
            <person name="Xia R."/>
            <person name="Zhu S."/>
            <person name="Xu C."/>
            <person name="Xu H."/>
            <person name="Xu X."/>
            <person name="Cox K."/>
            <person name="Korf I."/>
            <person name="Meyers B.C."/>
            <person name="Michelmore R.W."/>
        </authorList>
    </citation>
    <scope>NUCLEOTIDE SEQUENCE [LARGE SCALE GENOMIC DNA]</scope>
    <source>
        <strain evidence="2">cv. Salinas</strain>
        <tissue evidence="1">Seedlings</tissue>
    </source>
</reference>
<dbReference type="AlphaFoldDB" id="A0A9R1W854"/>
<organism evidence="1 2">
    <name type="scientific">Lactuca sativa</name>
    <name type="common">Garden lettuce</name>
    <dbReference type="NCBI Taxonomy" id="4236"/>
    <lineage>
        <taxon>Eukaryota</taxon>
        <taxon>Viridiplantae</taxon>
        <taxon>Streptophyta</taxon>
        <taxon>Embryophyta</taxon>
        <taxon>Tracheophyta</taxon>
        <taxon>Spermatophyta</taxon>
        <taxon>Magnoliopsida</taxon>
        <taxon>eudicotyledons</taxon>
        <taxon>Gunneridae</taxon>
        <taxon>Pentapetalae</taxon>
        <taxon>asterids</taxon>
        <taxon>campanulids</taxon>
        <taxon>Asterales</taxon>
        <taxon>Asteraceae</taxon>
        <taxon>Cichorioideae</taxon>
        <taxon>Cichorieae</taxon>
        <taxon>Lactucinae</taxon>
        <taxon>Lactuca</taxon>
    </lineage>
</organism>